<dbReference type="InterPro" id="IPR006172">
    <property type="entry name" value="DNA-dir_DNA_pol_B"/>
</dbReference>
<name>A0A0V0TB44_9BILA</name>
<dbReference type="GO" id="GO:0003677">
    <property type="term" value="F:DNA binding"/>
    <property type="evidence" value="ECO:0007669"/>
    <property type="project" value="UniProtKB-KW"/>
</dbReference>
<dbReference type="InterPro" id="IPR023211">
    <property type="entry name" value="DNA_pol_palm_dom_sf"/>
</dbReference>
<dbReference type="PANTHER" id="PTHR10670">
    <property type="entry name" value="DNA POLYMERASE EPSILON CATALYTIC SUBUNIT A"/>
    <property type="match status" value="1"/>
</dbReference>
<organism evidence="18 19">
    <name type="scientific">Trichinella murrelli</name>
    <dbReference type="NCBI Taxonomy" id="144512"/>
    <lineage>
        <taxon>Eukaryota</taxon>
        <taxon>Metazoa</taxon>
        <taxon>Ecdysozoa</taxon>
        <taxon>Nematoda</taxon>
        <taxon>Enoplea</taxon>
        <taxon>Dorylaimia</taxon>
        <taxon>Trichinellida</taxon>
        <taxon>Trichinellidae</taxon>
        <taxon>Trichinella</taxon>
    </lineage>
</organism>
<comment type="caution">
    <text evidence="18">The sequence shown here is derived from an EMBL/GenBank/DDBJ whole genome shotgun (WGS) entry which is preliminary data.</text>
</comment>
<dbReference type="SUPFAM" id="SSF53098">
    <property type="entry name" value="Ribonuclease H-like"/>
    <property type="match status" value="1"/>
</dbReference>
<dbReference type="Pfam" id="PF03104">
    <property type="entry name" value="DNA_pol_B_exo1"/>
    <property type="match status" value="1"/>
</dbReference>
<gene>
    <name evidence="18" type="primary">POLE</name>
    <name evidence="18" type="ORF">T05_4604</name>
</gene>
<keyword evidence="16" id="KW-1133">Transmembrane helix</keyword>
<comment type="catalytic activity">
    <reaction evidence="15">
        <text>DNA(n) + a 2'-deoxyribonucleoside 5'-triphosphate = DNA(n+1) + diphosphate</text>
        <dbReference type="Rhea" id="RHEA:22508"/>
        <dbReference type="Rhea" id="RHEA-COMP:17339"/>
        <dbReference type="Rhea" id="RHEA-COMP:17340"/>
        <dbReference type="ChEBI" id="CHEBI:33019"/>
        <dbReference type="ChEBI" id="CHEBI:61560"/>
        <dbReference type="ChEBI" id="CHEBI:173112"/>
        <dbReference type="EC" id="2.7.7.7"/>
    </reaction>
</comment>
<evidence type="ECO:0000256" key="12">
    <source>
        <dbReference type="ARBA" id="ARBA00023014"/>
    </source>
</evidence>
<evidence type="ECO:0000256" key="1">
    <source>
        <dbReference type="ARBA" id="ARBA00004123"/>
    </source>
</evidence>
<dbReference type="CDD" id="cd05535">
    <property type="entry name" value="POLBc_epsilon"/>
    <property type="match status" value="1"/>
</dbReference>
<keyword evidence="10 15" id="KW-0239">DNA-directed DNA polymerase</keyword>
<dbReference type="EMBL" id="JYDJ01000379">
    <property type="protein sequence ID" value="KRX36218.1"/>
    <property type="molecule type" value="Genomic_DNA"/>
</dbReference>
<evidence type="ECO:0000256" key="9">
    <source>
        <dbReference type="ARBA" id="ARBA00022833"/>
    </source>
</evidence>
<dbReference type="Pfam" id="PF22912">
    <property type="entry name" value="zf-DPOE"/>
    <property type="match status" value="1"/>
</dbReference>
<dbReference type="PANTHER" id="PTHR10670:SF0">
    <property type="entry name" value="DNA POLYMERASE EPSILON CATALYTIC SUBUNIT A"/>
    <property type="match status" value="1"/>
</dbReference>
<keyword evidence="12 15" id="KW-0411">Iron-sulfur</keyword>
<evidence type="ECO:0000256" key="15">
    <source>
        <dbReference type="RuleBase" id="RU365029"/>
    </source>
</evidence>
<sequence length="2234" mass="256802">MARSFQHASEKVFENRSIRSAIDSRFGYDICDGKVEKTAWLINMHATEISNKDGRMESAMEYYFLQTDGTKFKLLYSYRPYFFVSVREGSEADFVIMVTKLFAGLVDSAEIVEKNDLDQTNHLSGLRRLYVKLYFLNTSDLVKVRNEIMYKVEDNKKVISSRDFDGISANSVNTDSEFSNAGFQERLENVLDIREYDIPYYIRATIDLKIFVGLWYDISATNGKITKIEPIRDRINRPEPCVLAFDIETTKAPLKFPDSYCDEIMMISYMINGQVGFLIINREVVSEDVEDFEYSPKPEFEGHFSVFNEANEQSLLLRFFGEFQKYAPDIVVTYNGDAFDWPFVEARATACGLDMYTSLGFRRNASGEYKSRQSSHMDAFKWVKRDSYLPMGSHNLKACARIKLRYDPVELDPEELVPMARSKPQTVANYSVSDAVATYYLYMIYVHPFTFALCTIIPMNPDDVCNLAVLRKGSGTLCEALLMVQAYQSNIIFPNKKGADVKKFTADGHLVMSETYVGGHVEALECGVYKSDIACQFEVDLTTVQKLMDDLENTLLYSLQADSVTLDQIDNFTEVCNEIKEKLQSLKDSPSRHETPLIYHLDVGAMYPNIILTNRLQPPAIVNESVCAVCDFNRPGAKCRRSMEWVWRGELLPANKSEYQWIMQQLNKEKLSTASNSSSRHFHHLSDDEKSEFENKRLKEYCRKAYGRNHDFRTEVKKTLVCQRENSFYVDTIRAFRDRRYEYKCLLKSAKKKLAEATTACNFEQIKDFKASCVLYDSLQLAHKCILNSFYGYVMRRGSRWHSMEMAGIVCHTGAMIIKKSRELIDKIGRPLELDTDGIWCILPSSFPEQAIFKLRDGGGKVTVSYPAALLNMMVSQNFTNDQYHELINQSTLSYKVRSENTIAFEVDGPYKAIVLPSSKEEGKKLKKRYAVYNFDGSIAELKGFEIKRRGELQLIKIFQSAVFDGFLKGSSLEEVYGSVAEVANYWLDLLYSKAVDITDAELFDLISENRSLSKKIEEYGNQKSAPIIAAKRLAEFLGDEMIKNSGLNCRTVILKEPRGAPTSERAVPVAIFQADANIARHFLKRWLKRCDFSENFDIREIIDWDYYIDRLGSTILKLISIPAAIQGVTNPVPRIPLPEWVRNKVAVTDNSRKQVRLNDLFQPMRDIEELWTTADEEAGKALAAKKALQASKGGKKNVKSVTDEILGELTSAQKKNYVLSWLYGLKKRWMHMRRQSRKRPHEMIESDVITSQATGPTHRVDQMLLASPRNLLTRPWNIIQILKNKEPGLFTLWVSIGSELHNVRLRAPRIFYVNQRIPKQIDSTDVYRKCIRTLPRSHPVYHLYEYEVPEEKYERHLHQLNTEINAFHIEGIYETRVPLFFRVLMQLGCVCQAKPALRDLLKVPEEFKLNQLDSALDDDARYLSEDVFKTIFLYNYAQDTRSVWCLCMPNTKIGLVWIVEKSGIANHPNVSALYSQERKAKLEANSKRIFPEEDYTFKVTMETNVRQVYRSMQRALRSYHDGKHGPTMVAYISSHECDQLISLISSLSYFPVVKLRIVDGENLFSCLDWQRVGCKKVVTHFLNINSYLTTFKDLCRYMRIPLGNVPTNPTQYGSDLSYARHLCKSGHVLWCSNSDVPDFGGKEIDDHRLNVDSDDAVDSQINRAGFYKNITFELNIVSLPIAAVLSTSRILDFDNSETFFKASSTTKKTGVATLHSLNSYNNDENILLSSAFKVMKQMVHGWLKEVTLFQNVFADNHMIHFYRWLGSTDSLLFDPCLKRAVDSLMKKLYLMVSEFFFQIFICLFVIIFFLKKQLIAELDQMGLQIVHADLNRVILSSGRPKYDDAVAHVDYILRTIQNKEIFSVVDLLKSKIWNLLLWLDENNYGGVEQCTTQGARTDPMHADTTTTDNIGLTMNWQLLHFLPSAFNCQESFKMIIAGYIMLIYNFLINSDLQSNSADLDNNDEQMMMTTTQPTISQGLMQQKASMKLNYERLKQFSLELLNGELSEKLFNTVRKVQRAAKLHPDTVASTFPRFVGSHLHLTNPALELAKTLCKVLSLDEMIADEIYPIKRDLLAILNVGEFAEIAEWKNPSLSMILRDFPCKQCNLCRDLDLCRDFELNSNDSQTEIWRCSRCKTVYDIGEIEFRLLQYLNNFCKSYFTQDLKCEKCQEVKESHLKVRCECGGSYVCCYRSEKHLQKITVMKNIIKFPISNGKPPNCTQLDLLKLTTPKFVD</sequence>
<evidence type="ECO:0000259" key="17">
    <source>
        <dbReference type="SMART" id="SM01159"/>
    </source>
</evidence>
<dbReference type="GO" id="GO:0006272">
    <property type="term" value="P:leading strand elongation"/>
    <property type="evidence" value="ECO:0007669"/>
    <property type="project" value="TreeGrafter"/>
</dbReference>
<dbReference type="Pfam" id="PF23250">
    <property type="entry name" value="zf_DPOE_2"/>
    <property type="match status" value="1"/>
</dbReference>
<keyword evidence="9 15" id="KW-0862">Zinc</keyword>
<dbReference type="GO" id="GO:0008310">
    <property type="term" value="F:single-stranded DNA 3'-5' DNA exonuclease activity"/>
    <property type="evidence" value="ECO:0007669"/>
    <property type="project" value="TreeGrafter"/>
</dbReference>
<keyword evidence="3 15" id="KW-0004">4Fe-4S</keyword>
<evidence type="ECO:0000256" key="16">
    <source>
        <dbReference type="SAM" id="Phobius"/>
    </source>
</evidence>
<evidence type="ECO:0000256" key="10">
    <source>
        <dbReference type="ARBA" id="ARBA00022932"/>
    </source>
</evidence>
<keyword evidence="19" id="KW-1185">Reference proteome</keyword>
<dbReference type="SMART" id="SM00486">
    <property type="entry name" value="POLBc"/>
    <property type="match status" value="1"/>
</dbReference>
<dbReference type="GO" id="GO:0006287">
    <property type="term" value="P:base-excision repair, gap-filling"/>
    <property type="evidence" value="ECO:0007669"/>
    <property type="project" value="TreeGrafter"/>
</dbReference>
<dbReference type="InterPro" id="IPR054475">
    <property type="entry name" value="Znf-DPOE"/>
</dbReference>
<evidence type="ECO:0000256" key="5">
    <source>
        <dbReference type="ARBA" id="ARBA00022695"/>
    </source>
</evidence>
<keyword evidence="6 15" id="KW-0235">DNA replication</keyword>
<dbReference type="InterPro" id="IPR055191">
    <property type="entry name" value="POL2_thumb"/>
</dbReference>
<dbReference type="CDD" id="cd05779">
    <property type="entry name" value="DNA_polB_epsilon_exo"/>
    <property type="match status" value="1"/>
</dbReference>
<evidence type="ECO:0000313" key="19">
    <source>
        <dbReference type="Proteomes" id="UP000055048"/>
    </source>
</evidence>
<protein>
    <recommendedName>
        <fullName evidence="15">DNA polymerase epsilon catalytic subunit</fullName>
        <ecNumber evidence="15">2.7.7.7</ecNumber>
    </recommendedName>
</protein>
<evidence type="ECO:0000256" key="6">
    <source>
        <dbReference type="ARBA" id="ARBA00022705"/>
    </source>
</evidence>
<feature type="transmembrane region" description="Helical" evidence="16">
    <location>
        <begin position="1789"/>
        <end position="1811"/>
    </location>
</feature>
<feature type="domain" description="DNA polymerase epsilon catalytic subunit A C-terminal" evidence="17">
    <location>
        <begin position="1470"/>
        <end position="1888"/>
    </location>
</feature>
<keyword evidence="16" id="KW-0472">Membrane</keyword>
<dbReference type="GO" id="GO:0000278">
    <property type="term" value="P:mitotic cell cycle"/>
    <property type="evidence" value="ECO:0007669"/>
    <property type="project" value="TreeGrafter"/>
</dbReference>
<dbReference type="GO" id="GO:0045004">
    <property type="term" value="P:DNA replication proofreading"/>
    <property type="evidence" value="ECO:0007669"/>
    <property type="project" value="TreeGrafter"/>
</dbReference>
<dbReference type="InterPro" id="IPR036397">
    <property type="entry name" value="RNaseH_sf"/>
</dbReference>
<dbReference type="GO" id="GO:0003887">
    <property type="term" value="F:DNA-directed DNA polymerase activity"/>
    <property type="evidence" value="ECO:0007669"/>
    <property type="project" value="UniProtKB-KW"/>
</dbReference>
<evidence type="ECO:0000256" key="4">
    <source>
        <dbReference type="ARBA" id="ARBA00022679"/>
    </source>
</evidence>
<dbReference type="InterPro" id="IPR006133">
    <property type="entry name" value="DNA-dir_DNA_pol_B_exonuc"/>
</dbReference>
<proteinExistence type="inferred from homology"/>
<keyword evidence="13 15" id="KW-0238">DNA-binding</keyword>
<dbReference type="Gene3D" id="3.30.342.10">
    <property type="entry name" value="DNA Polymerase, chain B, domain 1"/>
    <property type="match status" value="1"/>
</dbReference>
<dbReference type="InterPro" id="IPR029703">
    <property type="entry name" value="POL2"/>
</dbReference>
<evidence type="ECO:0000256" key="3">
    <source>
        <dbReference type="ARBA" id="ARBA00022485"/>
    </source>
</evidence>
<dbReference type="GO" id="GO:0008622">
    <property type="term" value="C:epsilon DNA polymerase complex"/>
    <property type="evidence" value="ECO:0007669"/>
    <property type="project" value="InterPro"/>
</dbReference>
<evidence type="ECO:0000256" key="14">
    <source>
        <dbReference type="ARBA" id="ARBA00023242"/>
    </source>
</evidence>
<evidence type="ECO:0000256" key="2">
    <source>
        <dbReference type="ARBA" id="ARBA00005755"/>
    </source>
</evidence>
<dbReference type="OrthoDB" id="10060449at2759"/>
<keyword evidence="16" id="KW-0812">Transmembrane</keyword>
<dbReference type="Gene3D" id="3.90.1600.10">
    <property type="entry name" value="Palm domain of DNA polymerase"/>
    <property type="match status" value="1"/>
</dbReference>
<comment type="cofactor">
    <cofactor evidence="15">
        <name>[4Fe-4S] cluster</name>
        <dbReference type="ChEBI" id="CHEBI:49883"/>
    </cofactor>
</comment>
<dbReference type="STRING" id="144512.A0A0V0TB44"/>
<accession>A0A0V0TB44</accession>
<dbReference type="EC" id="2.7.7.7" evidence="15"/>
<dbReference type="FunFam" id="1.10.132.60:FF:000002">
    <property type="entry name" value="DNA polymerase epsilon catalytic subunit"/>
    <property type="match status" value="1"/>
</dbReference>
<dbReference type="InterPro" id="IPR013697">
    <property type="entry name" value="DNA_pol_e_suA_C"/>
</dbReference>
<dbReference type="InterPro" id="IPR042087">
    <property type="entry name" value="DNA_pol_B_thumb"/>
</dbReference>
<dbReference type="GO" id="GO:0006297">
    <property type="term" value="P:nucleotide-excision repair, DNA gap filling"/>
    <property type="evidence" value="ECO:0007669"/>
    <property type="project" value="TreeGrafter"/>
</dbReference>
<evidence type="ECO:0000256" key="8">
    <source>
        <dbReference type="ARBA" id="ARBA00022771"/>
    </source>
</evidence>
<dbReference type="GO" id="GO:0051539">
    <property type="term" value="F:4 iron, 4 sulfur cluster binding"/>
    <property type="evidence" value="ECO:0007669"/>
    <property type="project" value="UniProtKB-KW"/>
</dbReference>
<reference evidence="18 19" key="1">
    <citation type="submission" date="2015-01" db="EMBL/GenBank/DDBJ databases">
        <title>Evolution of Trichinella species and genotypes.</title>
        <authorList>
            <person name="Korhonen P.K."/>
            <person name="Edoardo P."/>
            <person name="Giuseppe L.R."/>
            <person name="Gasser R.B."/>
        </authorList>
    </citation>
    <scope>NUCLEOTIDE SEQUENCE [LARGE SCALE GENOMIC DNA]</scope>
    <source>
        <strain evidence="18">ISS417</strain>
    </source>
</reference>
<dbReference type="GO" id="GO:0000166">
    <property type="term" value="F:nucleotide binding"/>
    <property type="evidence" value="ECO:0007669"/>
    <property type="project" value="InterPro"/>
</dbReference>
<dbReference type="Pfam" id="PF22634">
    <property type="entry name" value="POL2_thumb"/>
    <property type="match status" value="1"/>
</dbReference>
<dbReference type="InterPro" id="IPR043502">
    <property type="entry name" value="DNA/RNA_pol_sf"/>
</dbReference>
<keyword evidence="8 15" id="KW-0863">Zinc-finger</keyword>
<dbReference type="InterPro" id="IPR012337">
    <property type="entry name" value="RNaseH-like_sf"/>
</dbReference>
<dbReference type="GO" id="GO:0008270">
    <property type="term" value="F:zinc ion binding"/>
    <property type="evidence" value="ECO:0007669"/>
    <property type="project" value="UniProtKB-KW"/>
</dbReference>
<dbReference type="Pfam" id="PF08490">
    <property type="entry name" value="DUF1744"/>
    <property type="match status" value="2"/>
</dbReference>
<dbReference type="Gene3D" id="1.10.132.60">
    <property type="entry name" value="DNA polymerase family B, C-terminal domain"/>
    <property type="match status" value="1"/>
</dbReference>
<keyword evidence="11 15" id="KW-0408">Iron</keyword>
<evidence type="ECO:0000313" key="18">
    <source>
        <dbReference type="EMBL" id="KRX36218.1"/>
    </source>
</evidence>
<comment type="subcellular location">
    <subcellularLocation>
        <location evidence="1 15">Nucleus</location>
    </subcellularLocation>
</comment>
<dbReference type="SUPFAM" id="SSF56672">
    <property type="entry name" value="DNA/RNA polymerases"/>
    <property type="match status" value="1"/>
</dbReference>
<dbReference type="FunFam" id="3.90.1600.10:FF:000006">
    <property type="entry name" value="DNA polymerase epsilon catalytic subunit"/>
    <property type="match status" value="1"/>
</dbReference>
<comment type="function">
    <text evidence="15">DNA polymerase II participates in chromosomal DNA replication.</text>
</comment>
<evidence type="ECO:0000256" key="7">
    <source>
        <dbReference type="ARBA" id="ARBA00022723"/>
    </source>
</evidence>
<keyword evidence="4 15" id="KW-0808">Transferase</keyword>
<keyword evidence="5 15" id="KW-0548">Nucleotidyltransferase</keyword>
<dbReference type="Gene3D" id="3.30.420.10">
    <property type="entry name" value="Ribonuclease H-like superfamily/Ribonuclease H"/>
    <property type="match status" value="1"/>
</dbReference>
<evidence type="ECO:0000256" key="13">
    <source>
        <dbReference type="ARBA" id="ARBA00023125"/>
    </source>
</evidence>
<dbReference type="SMART" id="SM01159">
    <property type="entry name" value="DUF1744"/>
    <property type="match status" value="1"/>
</dbReference>
<dbReference type="Proteomes" id="UP000055048">
    <property type="component" value="Unassembled WGS sequence"/>
</dbReference>
<dbReference type="FunFam" id="3.30.420.10:FF:000010">
    <property type="entry name" value="DNA polymerase epsilon catalytic subunit"/>
    <property type="match status" value="1"/>
</dbReference>
<comment type="similarity">
    <text evidence="2 15">Belongs to the DNA polymerase type-B family.</text>
</comment>
<keyword evidence="7 15" id="KW-0479">Metal-binding</keyword>
<keyword evidence="14 15" id="KW-0539">Nucleus</keyword>
<evidence type="ECO:0000256" key="11">
    <source>
        <dbReference type="ARBA" id="ARBA00023004"/>
    </source>
</evidence>